<dbReference type="EMBL" id="LBZM01000007">
    <property type="protein sequence ID" value="KKR72337.1"/>
    <property type="molecule type" value="Genomic_DNA"/>
</dbReference>
<evidence type="ECO:0000256" key="1">
    <source>
        <dbReference type="SAM" id="Phobius"/>
    </source>
</evidence>
<proteinExistence type="predicted"/>
<accession>A0A0G0WAS6</accession>
<name>A0A0G0WAS6_9BACT</name>
<reference evidence="2 3" key="1">
    <citation type="journal article" date="2015" name="Nature">
        <title>rRNA introns, odd ribosomes, and small enigmatic genomes across a large radiation of phyla.</title>
        <authorList>
            <person name="Brown C.T."/>
            <person name="Hug L.A."/>
            <person name="Thomas B.C."/>
            <person name="Sharon I."/>
            <person name="Castelle C.J."/>
            <person name="Singh A."/>
            <person name="Wilkins M.J."/>
            <person name="Williams K.H."/>
            <person name="Banfield J.F."/>
        </authorList>
    </citation>
    <scope>NUCLEOTIDE SEQUENCE [LARGE SCALE GENOMIC DNA]</scope>
</reference>
<feature type="transmembrane region" description="Helical" evidence="1">
    <location>
        <begin position="56"/>
        <end position="84"/>
    </location>
</feature>
<keyword evidence="1" id="KW-1133">Transmembrane helix</keyword>
<protein>
    <submittedName>
        <fullName evidence="2">Uncharacterized protein</fullName>
    </submittedName>
</protein>
<dbReference type="Proteomes" id="UP000034664">
    <property type="component" value="Unassembled WGS sequence"/>
</dbReference>
<dbReference type="AlphaFoldDB" id="A0A0G0WAS6"/>
<feature type="transmembrane region" description="Helical" evidence="1">
    <location>
        <begin position="112"/>
        <end position="135"/>
    </location>
</feature>
<sequence length="151" mass="16417">MKKIKLLFFTSGYWLVAIGYMLVASSLHPVYAAPTPSPFYGKVDLPDYLDQFVNVGGVQGGALVVIFNIFLRLTLVIAGFFAIWKFIEAGYSFMNAGGQPEKITEARDKITFTIFGLLIMASALVLAGIIGLIFYQDATAIISPKIIGAPQ</sequence>
<gene>
    <name evidence="2" type="ORF">UU14_C0007G0018</name>
</gene>
<keyword evidence="1" id="KW-0472">Membrane</keyword>
<organism evidence="2 3">
    <name type="scientific">Candidatus Roizmanbacteria bacterium GW2011_GWB1_40_7</name>
    <dbReference type="NCBI Taxonomy" id="1618482"/>
    <lineage>
        <taxon>Bacteria</taxon>
        <taxon>Candidatus Roizmaniibacteriota</taxon>
    </lineage>
</organism>
<evidence type="ECO:0000313" key="3">
    <source>
        <dbReference type="Proteomes" id="UP000034664"/>
    </source>
</evidence>
<comment type="caution">
    <text evidence="2">The sequence shown here is derived from an EMBL/GenBank/DDBJ whole genome shotgun (WGS) entry which is preliminary data.</text>
</comment>
<evidence type="ECO:0000313" key="2">
    <source>
        <dbReference type="EMBL" id="KKR72337.1"/>
    </source>
</evidence>
<keyword evidence="1" id="KW-0812">Transmembrane</keyword>